<accession>A0A2G0CCT0</accession>
<dbReference type="Pfam" id="PF10282">
    <property type="entry name" value="Lactonase"/>
    <property type="match status" value="1"/>
</dbReference>
<dbReference type="OrthoDB" id="9790815at2"/>
<dbReference type="EMBL" id="PDLO01000007">
    <property type="protein sequence ID" value="PHK97717.1"/>
    <property type="molecule type" value="Genomic_DNA"/>
</dbReference>
<comment type="caution">
    <text evidence="3">The sequence shown here is derived from an EMBL/GenBank/DDBJ whole genome shotgun (WGS) entry which is preliminary data.</text>
</comment>
<comment type="similarity">
    <text evidence="1">Belongs to the cycloisomerase 2 family.</text>
</comment>
<dbReference type="InterPro" id="IPR015943">
    <property type="entry name" value="WD40/YVTN_repeat-like_dom_sf"/>
</dbReference>
<proteinExistence type="inferred from homology"/>
<gene>
    <name evidence="3" type="ORF">CGL56_14930</name>
</gene>
<dbReference type="GO" id="GO:0006006">
    <property type="term" value="P:glucose metabolic process"/>
    <property type="evidence" value="ECO:0007669"/>
    <property type="project" value="UniProtKB-KW"/>
</dbReference>
<name>A0A2G0CCT0_9BACT</name>
<keyword evidence="2" id="KW-0119">Carbohydrate metabolism</keyword>
<dbReference type="InterPro" id="IPR019405">
    <property type="entry name" value="Lactonase_7-beta_prop"/>
</dbReference>
<dbReference type="AlphaFoldDB" id="A0A2G0CCT0"/>
<dbReference type="PANTHER" id="PTHR30344">
    <property type="entry name" value="6-PHOSPHOGLUCONOLACTONASE-RELATED"/>
    <property type="match status" value="1"/>
</dbReference>
<protein>
    <recommendedName>
        <fullName evidence="5">6-phosphogluconolactonase</fullName>
    </recommendedName>
</protein>
<dbReference type="SUPFAM" id="SSF51004">
    <property type="entry name" value="C-terminal (heme d1) domain of cytochrome cd1-nitrite reductase"/>
    <property type="match status" value="1"/>
</dbReference>
<evidence type="ECO:0000313" key="4">
    <source>
        <dbReference type="Proteomes" id="UP000226437"/>
    </source>
</evidence>
<evidence type="ECO:0000313" key="3">
    <source>
        <dbReference type="EMBL" id="PHK97717.1"/>
    </source>
</evidence>
<dbReference type="RefSeq" id="WP_099107371.1">
    <property type="nucleotide sequence ID" value="NZ_JAATJF010000005.1"/>
</dbReference>
<keyword evidence="4" id="KW-1185">Reference proteome</keyword>
<dbReference type="PANTHER" id="PTHR30344:SF1">
    <property type="entry name" value="6-PHOSPHOGLUCONOLACTONASE"/>
    <property type="match status" value="1"/>
</dbReference>
<sequence>MLLIVGGYTATMSDDAPGKASGISAYDFSPKDGRLEYRGHGKTTNPSYTCTDPARRMVYGVRECSRQDGAGVTAFRLQRGKGNKVVFEPTSNVSLEGDAPCHVALAERSLIVSCYASGTVHVVSLEDDGRIGEVRQRITLSAGEADPHAHCSVYDAARSRVYLCDLGSDRLRIFDRSPDGLLTERRDWTIHFPEGSGPRHLVLHPSGEYLLVNFEYRGRLALVDLREGAPRVALNVPTLPERVVEGTSGAAIRLDRGGRNVYVSERKYSVISALRLEAAKPLLTLRDTLPSGGLRPRDILLSPDDQWLLAANLQDHSIGVFRVGAGGGLRLNHVIRKVPSPTSLAWMPGL</sequence>
<evidence type="ECO:0008006" key="5">
    <source>
        <dbReference type="Google" id="ProtNLM"/>
    </source>
</evidence>
<dbReference type="InterPro" id="IPR011048">
    <property type="entry name" value="Haem_d1_sf"/>
</dbReference>
<dbReference type="GO" id="GO:0017057">
    <property type="term" value="F:6-phosphogluconolactonase activity"/>
    <property type="evidence" value="ECO:0007669"/>
    <property type="project" value="TreeGrafter"/>
</dbReference>
<keyword evidence="2" id="KW-0313">Glucose metabolism</keyword>
<evidence type="ECO:0000256" key="2">
    <source>
        <dbReference type="ARBA" id="ARBA00022526"/>
    </source>
</evidence>
<dbReference type="Proteomes" id="UP000226437">
    <property type="component" value="Unassembled WGS sequence"/>
</dbReference>
<reference evidence="3 4" key="1">
    <citation type="submission" date="2017-10" db="EMBL/GenBank/DDBJ databases">
        <title>The draft genome sequence of Lewinella marina KCTC 32374.</title>
        <authorList>
            <person name="Wang K."/>
        </authorList>
    </citation>
    <scope>NUCLEOTIDE SEQUENCE [LARGE SCALE GENOMIC DNA]</scope>
    <source>
        <strain evidence="3 4">MKG-38</strain>
    </source>
</reference>
<dbReference type="InterPro" id="IPR050282">
    <property type="entry name" value="Cycloisomerase_2"/>
</dbReference>
<evidence type="ECO:0000256" key="1">
    <source>
        <dbReference type="ARBA" id="ARBA00005564"/>
    </source>
</evidence>
<dbReference type="Gene3D" id="2.130.10.10">
    <property type="entry name" value="YVTN repeat-like/Quinoprotein amine dehydrogenase"/>
    <property type="match status" value="1"/>
</dbReference>
<organism evidence="3 4">
    <name type="scientific">Neolewinella marina</name>
    <dbReference type="NCBI Taxonomy" id="438751"/>
    <lineage>
        <taxon>Bacteria</taxon>
        <taxon>Pseudomonadati</taxon>
        <taxon>Bacteroidota</taxon>
        <taxon>Saprospiria</taxon>
        <taxon>Saprospirales</taxon>
        <taxon>Lewinellaceae</taxon>
        <taxon>Neolewinella</taxon>
    </lineage>
</organism>